<comment type="caution">
    <text evidence="3">The sequence shown here is derived from an EMBL/GenBank/DDBJ whole genome shotgun (WGS) entry which is preliminary data.</text>
</comment>
<dbReference type="GO" id="GO:0005516">
    <property type="term" value="F:calmodulin binding"/>
    <property type="evidence" value="ECO:0007669"/>
    <property type="project" value="TreeGrafter"/>
</dbReference>
<evidence type="ECO:0000313" key="3">
    <source>
        <dbReference type="EMBL" id="KAJ8437370.1"/>
    </source>
</evidence>
<accession>A0A9Q1QE58</accession>
<evidence type="ECO:0000259" key="2">
    <source>
        <dbReference type="Pfam" id="PF05678"/>
    </source>
</evidence>
<dbReference type="InterPro" id="IPR039609">
    <property type="entry name" value="VQ_15/22"/>
</dbReference>
<dbReference type="Pfam" id="PF05678">
    <property type="entry name" value="VQ"/>
    <property type="match status" value="1"/>
</dbReference>
<dbReference type="GO" id="GO:0006970">
    <property type="term" value="P:response to osmotic stress"/>
    <property type="evidence" value="ECO:0007669"/>
    <property type="project" value="TreeGrafter"/>
</dbReference>
<dbReference type="GO" id="GO:0005634">
    <property type="term" value="C:nucleus"/>
    <property type="evidence" value="ECO:0007669"/>
    <property type="project" value="TreeGrafter"/>
</dbReference>
<proteinExistence type="predicted"/>
<feature type="compositionally biased region" description="Basic residues" evidence="1">
    <location>
        <begin position="129"/>
        <end position="138"/>
    </location>
</feature>
<feature type="compositionally biased region" description="Low complexity" evidence="1">
    <location>
        <begin position="95"/>
        <end position="109"/>
    </location>
</feature>
<feature type="region of interest" description="Disordered" evidence="1">
    <location>
        <begin position="90"/>
        <end position="145"/>
    </location>
</feature>
<protein>
    <recommendedName>
        <fullName evidence="2">VQ domain-containing protein</fullName>
    </recommendedName>
</protein>
<dbReference type="AlphaFoldDB" id="A0A9Q1QE58"/>
<dbReference type="PANTHER" id="PTHR33179">
    <property type="entry name" value="VQ MOTIF-CONTAINING PROTEIN"/>
    <property type="match status" value="1"/>
</dbReference>
<feature type="domain" description="VQ" evidence="2">
    <location>
        <begin position="139"/>
        <end position="162"/>
    </location>
</feature>
<name>A0A9Q1QE58_9CARY</name>
<dbReference type="EMBL" id="JAKOGI010000302">
    <property type="protein sequence ID" value="KAJ8437370.1"/>
    <property type="molecule type" value="Genomic_DNA"/>
</dbReference>
<reference evidence="3" key="1">
    <citation type="submission" date="2022-04" db="EMBL/GenBank/DDBJ databases">
        <title>Carnegiea gigantea Genome sequencing and assembly v2.</title>
        <authorList>
            <person name="Copetti D."/>
            <person name="Sanderson M.J."/>
            <person name="Burquez A."/>
            <person name="Wojciechowski M.F."/>
        </authorList>
    </citation>
    <scope>NUCLEOTIDE SEQUENCE</scope>
    <source>
        <strain evidence="3">SGP5-SGP5p</strain>
        <tissue evidence="3">Aerial part</tissue>
    </source>
</reference>
<organism evidence="3 4">
    <name type="scientific">Carnegiea gigantea</name>
    <dbReference type="NCBI Taxonomy" id="171969"/>
    <lineage>
        <taxon>Eukaryota</taxon>
        <taxon>Viridiplantae</taxon>
        <taxon>Streptophyta</taxon>
        <taxon>Embryophyta</taxon>
        <taxon>Tracheophyta</taxon>
        <taxon>Spermatophyta</taxon>
        <taxon>Magnoliopsida</taxon>
        <taxon>eudicotyledons</taxon>
        <taxon>Gunneridae</taxon>
        <taxon>Pentapetalae</taxon>
        <taxon>Caryophyllales</taxon>
        <taxon>Cactineae</taxon>
        <taxon>Cactaceae</taxon>
        <taxon>Cactoideae</taxon>
        <taxon>Echinocereeae</taxon>
        <taxon>Carnegiea</taxon>
    </lineage>
</organism>
<dbReference type="PANTHER" id="PTHR33179:SF9">
    <property type="entry name" value="OS01G0278000 PROTEIN"/>
    <property type="match status" value="1"/>
</dbReference>
<evidence type="ECO:0000256" key="1">
    <source>
        <dbReference type="SAM" id="MobiDB-lite"/>
    </source>
</evidence>
<dbReference type="OrthoDB" id="780868at2759"/>
<sequence>MLSSDSLLFDFLYFLQRKKKMASSSDLSSIETWAFRPAFENSWISEAFARDTDALTKALQKSLSDTAGPIFAGDGSSSAAAFSDVLNAVKPETPSSQQQAQSVSSSGGSECEMVSKRAARNPAPPSGKITKRKSRASKRSPTTYITADPANFRQMVQQVTGIRFAAGQMPIGSLLKPEPQRPVGVLNPLQPGCLLPTLDTSAFLLDHQQPAAAAVGGQSSLGFGPPPAVAEGGGAGLDFDGLSCFPTLDSWKVM</sequence>
<dbReference type="Proteomes" id="UP001153076">
    <property type="component" value="Unassembled WGS sequence"/>
</dbReference>
<gene>
    <name evidence="3" type="ORF">Cgig2_020389</name>
</gene>
<evidence type="ECO:0000313" key="4">
    <source>
        <dbReference type="Proteomes" id="UP001153076"/>
    </source>
</evidence>
<keyword evidence="4" id="KW-1185">Reference proteome</keyword>
<dbReference type="InterPro" id="IPR008889">
    <property type="entry name" value="VQ"/>
</dbReference>